<dbReference type="EMBL" id="LHUQ01000025">
    <property type="protein sequence ID" value="KON63570.1"/>
    <property type="molecule type" value="Genomic_DNA"/>
</dbReference>
<evidence type="ECO:0000256" key="2">
    <source>
        <dbReference type="SAM" id="SignalP"/>
    </source>
</evidence>
<keyword evidence="1" id="KW-0472">Membrane</keyword>
<keyword evidence="5" id="KW-1185">Reference proteome</keyword>
<feature type="transmembrane region" description="Helical" evidence="1">
    <location>
        <begin position="264"/>
        <end position="283"/>
    </location>
</feature>
<dbReference type="OrthoDB" id="9812899at2"/>
<feature type="transmembrane region" description="Helical" evidence="1">
    <location>
        <begin position="181"/>
        <end position="203"/>
    </location>
</feature>
<dbReference type="InterPro" id="IPR000620">
    <property type="entry name" value="EamA_dom"/>
</dbReference>
<dbReference type="AlphaFoldDB" id="A0A0M0EEA8"/>
<dbReference type="InterPro" id="IPR037185">
    <property type="entry name" value="EmrE-like"/>
</dbReference>
<dbReference type="PANTHER" id="PTHR22911:SF135">
    <property type="entry name" value="BLR4310 PROTEIN"/>
    <property type="match status" value="1"/>
</dbReference>
<dbReference type="SUPFAM" id="SSF103481">
    <property type="entry name" value="Multidrug resistance efflux transporter EmrE"/>
    <property type="match status" value="2"/>
</dbReference>
<feature type="transmembrane region" description="Helical" evidence="1">
    <location>
        <begin position="100"/>
        <end position="118"/>
    </location>
</feature>
<dbReference type="Proteomes" id="UP000037566">
    <property type="component" value="Unassembled WGS sequence"/>
</dbReference>
<organism evidence="4 5">
    <name type="scientific">Komagataeibacter europaeus</name>
    <name type="common">Gluconacetobacter europaeus</name>
    <dbReference type="NCBI Taxonomy" id="33995"/>
    <lineage>
        <taxon>Bacteria</taxon>
        <taxon>Pseudomonadati</taxon>
        <taxon>Pseudomonadota</taxon>
        <taxon>Alphaproteobacteria</taxon>
        <taxon>Acetobacterales</taxon>
        <taxon>Acetobacteraceae</taxon>
        <taxon>Komagataeibacter</taxon>
    </lineage>
</organism>
<feature type="transmembrane region" description="Helical" evidence="1">
    <location>
        <begin position="125"/>
        <end position="144"/>
    </location>
</feature>
<dbReference type="PANTHER" id="PTHR22911">
    <property type="entry name" value="ACYL-MALONYL CONDENSING ENZYME-RELATED"/>
    <property type="match status" value="1"/>
</dbReference>
<evidence type="ECO:0000313" key="4">
    <source>
        <dbReference type="EMBL" id="KON63570.1"/>
    </source>
</evidence>
<keyword evidence="1" id="KW-0812">Transmembrane</keyword>
<proteinExistence type="predicted"/>
<feature type="domain" description="EamA" evidence="3">
    <location>
        <begin position="150"/>
        <end position="276"/>
    </location>
</feature>
<feature type="signal peptide" evidence="2">
    <location>
        <begin position="1"/>
        <end position="18"/>
    </location>
</feature>
<feature type="transmembrane region" description="Helical" evidence="1">
    <location>
        <begin position="75"/>
        <end position="94"/>
    </location>
</feature>
<reference evidence="4" key="1">
    <citation type="submission" date="2015-08" db="EMBL/GenBank/DDBJ databases">
        <title>Draft genome sequence of Komagataeibacter europaeus CECT 8546 a cellulose producer strain from vinegar produced by the traditional method.</title>
        <authorList>
            <person name="Poehlein A."/>
            <person name="Valera M.J."/>
            <person name="Haack F.S."/>
            <person name="Mas A."/>
            <person name="Daniel R."/>
            <person name="Streit W.R."/>
            <person name="Mateo E."/>
        </authorList>
    </citation>
    <scope>NUCLEOTIDE SEQUENCE [LARGE SCALE GENOMIC DNA]</scope>
    <source>
        <strain evidence="4">CECT 8546</strain>
    </source>
</reference>
<gene>
    <name evidence="4" type="ORF">KOEU_28990</name>
</gene>
<feature type="chain" id="PRO_5005597955" evidence="2">
    <location>
        <begin position="19"/>
        <end position="308"/>
    </location>
</feature>
<evidence type="ECO:0000259" key="3">
    <source>
        <dbReference type="Pfam" id="PF00892"/>
    </source>
</evidence>
<dbReference type="RefSeq" id="WP_019092384.1">
    <property type="nucleotide sequence ID" value="NZ_LHUQ01000025.1"/>
</dbReference>
<sequence>MKNTGLSAGMMLAFAAYAAFSISDAYSKLLAGQIDPFEVAFFGGIFGLLLIPFIRGKNESYRDLFVIRQPVMWGLRAAATFVATAASVEAFMLLPMPEAFSLIFLMPLFVTVLSVVLLREKVSTLDWLSVIVGFVGVLMVLRPGLRALQFGHLCALIAAMANAVGVIAYRLAGKNTPRLSIFSSSLCGPLLGNGALMLAHASWPHGATIWLFLFGYGFLAALGQLLMMMAATRATASAIALPQYSQMLWAVAFSYYVFHELLDNWTFAGIAVIIASGLFKWGYPRAVTKLAAVRRQRLVPPCGPYPLA</sequence>
<feature type="domain" description="EamA" evidence="3">
    <location>
        <begin position="8"/>
        <end position="141"/>
    </location>
</feature>
<feature type="transmembrane region" description="Helical" evidence="1">
    <location>
        <begin position="209"/>
        <end position="227"/>
    </location>
</feature>
<evidence type="ECO:0000256" key="1">
    <source>
        <dbReference type="SAM" id="Phobius"/>
    </source>
</evidence>
<feature type="transmembrane region" description="Helical" evidence="1">
    <location>
        <begin position="150"/>
        <end position="169"/>
    </location>
</feature>
<keyword evidence="2" id="KW-0732">Signal</keyword>
<dbReference type="Pfam" id="PF00892">
    <property type="entry name" value="EamA"/>
    <property type="match status" value="2"/>
</dbReference>
<comment type="caution">
    <text evidence="4">The sequence shown here is derived from an EMBL/GenBank/DDBJ whole genome shotgun (WGS) entry which is preliminary data.</text>
</comment>
<feature type="transmembrane region" description="Helical" evidence="1">
    <location>
        <begin position="37"/>
        <end position="54"/>
    </location>
</feature>
<dbReference type="PATRIC" id="fig|33995.3.peg.3220"/>
<keyword evidence="1" id="KW-1133">Transmembrane helix</keyword>
<accession>A0A0M0EEA8</accession>
<dbReference type="STRING" id="33995.KOEU_28990"/>
<evidence type="ECO:0000313" key="5">
    <source>
        <dbReference type="Proteomes" id="UP000037566"/>
    </source>
</evidence>
<dbReference type="GO" id="GO:0016020">
    <property type="term" value="C:membrane"/>
    <property type="evidence" value="ECO:0007669"/>
    <property type="project" value="InterPro"/>
</dbReference>
<feature type="transmembrane region" description="Helical" evidence="1">
    <location>
        <begin position="239"/>
        <end position="258"/>
    </location>
</feature>
<name>A0A0M0EEA8_KOMEU</name>
<protein>
    <submittedName>
        <fullName evidence="4">EamA-like transporter family protein</fullName>
    </submittedName>
</protein>